<dbReference type="Pfam" id="PF13520">
    <property type="entry name" value="AA_permease_2"/>
    <property type="match status" value="1"/>
</dbReference>
<evidence type="ECO:0000256" key="4">
    <source>
        <dbReference type="ARBA" id="ARBA00023136"/>
    </source>
</evidence>
<dbReference type="EMBL" id="JAUHPV010000006">
    <property type="protein sequence ID" value="MDN4473469.1"/>
    <property type="molecule type" value="Genomic_DNA"/>
</dbReference>
<protein>
    <submittedName>
        <fullName evidence="7">APC family permease</fullName>
    </submittedName>
</protein>
<reference evidence="7" key="1">
    <citation type="submission" date="2023-06" db="EMBL/GenBank/DDBJ databases">
        <title>SYSU T00b26.</title>
        <authorList>
            <person name="Gao L."/>
            <person name="Fang B.-Z."/>
            <person name="Li W.-J."/>
        </authorList>
    </citation>
    <scope>NUCLEOTIDE SEQUENCE</scope>
    <source>
        <strain evidence="7">SYSU T00b26</strain>
    </source>
</reference>
<dbReference type="InterPro" id="IPR002293">
    <property type="entry name" value="AA/rel_permease1"/>
</dbReference>
<dbReference type="PANTHER" id="PTHR11785">
    <property type="entry name" value="AMINO ACID TRANSPORTER"/>
    <property type="match status" value="1"/>
</dbReference>
<feature type="transmembrane region" description="Helical" evidence="6">
    <location>
        <begin position="379"/>
        <end position="399"/>
    </location>
</feature>
<feature type="transmembrane region" description="Helical" evidence="6">
    <location>
        <begin position="43"/>
        <end position="63"/>
    </location>
</feature>
<organism evidence="7 8">
    <name type="scientific">Demequina zhanjiangensis</name>
    <dbReference type="NCBI Taxonomy" id="3051659"/>
    <lineage>
        <taxon>Bacteria</taxon>
        <taxon>Bacillati</taxon>
        <taxon>Actinomycetota</taxon>
        <taxon>Actinomycetes</taxon>
        <taxon>Micrococcales</taxon>
        <taxon>Demequinaceae</taxon>
        <taxon>Demequina</taxon>
    </lineage>
</organism>
<comment type="subcellular location">
    <subcellularLocation>
        <location evidence="1">Membrane</location>
        <topology evidence="1">Multi-pass membrane protein</topology>
    </subcellularLocation>
</comment>
<evidence type="ECO:0000256" key="3">
    <source>
        <dbReference type="ARBA" id="ARBA00022989"/>
    </source>
</evidence>
<feature type="transmembrane region" description="Helical" evidence="6">
    <location>
        <begin position="226"/>
        <end position="244"/>
    </location>
</feature>
<dbReference type="Proteomes" id="UP001172738">
    <property type="component" value="Unassembled WGS sequence"/>
</dbReference>
<evidence type="ECO:0000256" key="6">
    <source>
        <dbReference type="SAM" id="Phobius"/>
    </source>
</evidence>
<feature type="transmembrane region" description="Helical" evidence="6">
    <location>
        <begin position="185"/>
        <end position="206"/>
    </location>
</feature>
<evidence type="ECO:0000313" key="7">
    <source>
        <dbReference type="EMBL" id="MDN4473469.1"/>
    </source>
</evidence>
<dbReference type="InterPro" id="IPR050598">
    <property type="entry name" value="AminoAcid_Transporter"/>
</dbReference>
<evidence type="ECO:0000256" key="2">
    <source>
        <dbReference type="ARBA" id="ARBA00022692"/>
    </source>
</evidence>
<dbReference type="RefSeq" id="WP_301129044.1">
    <property type="nucleotide sequence ID" value="NZ_JAUHPV010000006.1"/>
</dbReference>
<gene>
    <name evidence="7" type="ORF">QQX04_10745</name>
</gene>
<dbReference type="PIRSF" id="PIRSF006060">
    <property type="entry name" value="AA_transporter"/>
    <property type="match status" value="1"/>
</dbReference>
<dbReference type="Gene3D" id="1.20.1740.10">
    <property type="entry name" value="Amino acid/polyamine transporter I"/>
    <property type="match status" value="1"/>
</dbReference>
<keyword evidence="3 6" id="KW-1133">Transmembrane helix</keyword>
<dbReference type="PANTHER" id="PTHR11785:SF512">
    <property type="entry name" value="SOBREMESA, ISOFORM B"/>
    <property type="match status" value="1"/>
</dbReference>
<comment type="caution">
    <text evidence="7">The sequence shown here is derived from an EMBL/GenBank/DDBJ whole genome shotgun (WGS) entry which is preliminary data.</text>
</comment>
<evidence type="ECO:0000256" key="1">
    <source>
        <dbReference type="ARBA" id="ARBA00004141"/>
    </source>
</evidence>
<feature type="transmembrane region" description="Helical" evidence="6">
    <location>
        <begin position="12"/>
        <end position="37"/>
    </location>
</feature>
<evidence type="ECO:0000313" key="8">
    <source>
        <dbReference type="Proteomes" id="UP001172738"/>
    </source>
</evidence>
<feature type="transmembrane region" description="Helical" evidence="6">
    <location>
        <begin position="328"/>
        <end position="359"/>
    </location>
</feature>
<keyword evidence="8" id="KW-1185">Reference proteome</keyword>
<feature type="transmembrane region" description="Helical" evidence="6">
    <location>
        <begin position="122"/>
        <end position="145"/>
    </location>
</feature>
<name>A0ABT8G3G8_9MICO</name>
<accession>A0ABT8G3G8</accession>
<feature type="transmembrane region" description="Helical" evidence="6">
    <location>
        <begin position="157"/>
        <end position="179"/>
    </location>
</feature>
<proteinExistence type="predicted"/>
<feature type="transmembrane region" description="Helical" evidence="6">
    <location>
        <begin position="406"/>
        <end position="426"/>
    </location>
</feature>
<feature type="transmembrane region" description="Helical" evidence="6">
    <location>
        <begin position="276"/>
        <end position="300"/>
    </location>
</feature>
<feature type="transmembrane region" description="Helical" evidence="6">
    <location>
        <begin position="83"/>
        <end position="102"/>
    </location>
</feature>
<keyword evidence="2 6" id="KW-0812">Transmembrane</keyword>
<keyword evidence="4 6" id="KW-0472">Membrane</keyword>
<feature type="region of interest" description="Disordered" evidence="5">
    <location>
        <begin position="432"/>
        <end position="451"/>
    </location>
</feature>
<evidence type="ECO:0000256" key="5">
    <source>
        <dbReference type="SAM" id="MobiDB-lite"/>
    </source>
</evidence>
<sequence length="451" mass="46377">MADSNYREGSLSLRGAVAMGTGVMVGAGIFALTGQVADLAGPLFPLALVAAALVAGLGSYAYIKVSRKDPSSGGVAMILHQAYGRSAVTAGSAMLMALSMVLNQTLMARTFGTYLLEPFGWGSRWLVSGLALVAVVVAVAINLATNENIGWFQTGGAIIKIGGLGLLSIAAVAASGGSYEAGSEGLTAGSSILGFAAATGLGVLAYKGFTTITNDGAELKDPGRNIGRAIVISLTICAGVYLVVGTGTGWSLTVEEIVEAQDYSLAEASRPALGEFGVIATVVVAVVACLTGLVASMFAVSRMLTMVTDMEMIPHAHFGMPGSVRQHLLVYLGVVAAVLAVTLDLSQIAAVGILFYLVMDVVIQWGVLTRIRKDVDAKAWVLVAAIIADVGVLSAFLIARGAEQPWLVVAGVGAVVVVFALEGWYLRTHPDDGTGEDSQHDDADSAHHQHG</sequence>